<gene>
    <name evidence="4" type="ORF">BDA99DRAFT_554970</name>
</gene>
<evidence type="ECO:0000256" key="2">
    <source>
        <dbReference type="SAM" id="Phobius"/>
    </source>
</evidence>
<keyword evidence="5" id="KW-1185">Reference proteome</keyword>
<evidence type="ECO:0000259" key="3">
    <source>
        <dbReference type="PROSITE" id="PS50213"/>
    </source>
</evidence>
<dbReference type="InterPro" id="IPR050904">
    <property type="entry name" value="Adhesion/Biosynth-related"/>
</dbReference>
<comment type="caution">
    <text evidence="4">The sequence shown here is derived from an EMBL/GenBank/DDBJ whole genome shotgun (WGS) entry which is preliminary data.</text>
</comment>
<dbReference type="PANTHER" id="PTHR10900">
    <property type="entry name" value="PERIOSTIN-RELATED"/>
    <property type="match status" value="1"/>
</dbReference>
<dbReference type="PANTHER" id="PTHR10900:SF77">
    <property type="entry name" value="FI19380P1"/>
    <property type="match status" value="1"/>
</dbReference>
<reference evidence="4" key="1">
    <citation type="journal article" date="2022" name="IScience">
        <title>Evolution of zygomycete secretomes and the origins of terrestrial fungal ecologies.</title>
        <authorList>
            <person name="Chang Y."/>
            <person name="Wang Y."/>
            <person name="Mondo S."/>
            <person name="Ahrendt S."/>
            <person name="Andreopoulos W."/>
            <person name="Barry K."/>
            <person name="Beard J."/>
            <person name="Benny G.L."/>
            <person name="Blankenship S."/>
            <person name="Bonito G."/>
            <person name="Cuomo C."/>
            <person name="Desiro A."/>
            <person name="Gervers K.A."/>
            <person name="Hundley H."/>
            <person name="Kuo A."/>
            <person name="LaButti K."/>
            <person name="Lang B.F."/>
            <person name="Lipzen A."/>
            <person name="O'Donnell K."/>
            <person name="Pangilinan J."/>
            <person name="Reynolds N."/>
            <person name="Sandor L."/>
            <person name="Smith M.E."/>
            <person name="Tsang A."/>
            <person name="Grigoriev I.V."/>
            <person name="Stajich J.E."/>
            <person name="Spatafora J.W."/>
        </authorList>
    </citation>
    <scope>NUCLEOTIDE SEQUENCE</scope>
    <source>
        <strain evidence="4">RSA 2281</strain>
    </source>
</reference>
<dbReference type="AlphaFoldDB" id="A0AAD5KAU4"/>
<dbReference type="InterPro" id="IPR036378">
    <property type="entry name" value="FAS1_dom_sf"/>
</dbReference>
<accession>A0AAD5KAU4</accession>
<sequence length="471" mass="53512">MIRSVCCLYSNFIVFYIILMSLFISAFLPLHNRIVAVEESKNDNKDITIIQYQDATNEHQQQQKQITITTSSSSSSVQTSSSEIVKSIIEEMTTRDPRTTIFGQLVTTESSFDTFRHYLAEFKNISILVPWNDALVSHATIQQVLNNNLYFLLDNTQQQPNKENDSDDNVTVIYNNNCLREEDAQLQIKTTLLNHTKIKLRIKGSASPLGEEQISHNDKEEVGYVNVIGEPIIVNNDVIIYIIDQVPSVPKDVLQTLQELHQNMAYGLFQNWTSLLLLQSPHSNDNNDSKKINYPDPEKQEQQLEQEERPVVEGELVVQENKNQQVTIFAPINSAFGTVNPNLLSDNIRDQLASWHIIPGITCSSEQWSHNKTIELKNLNDENLEIRNGQLWLDPKPIQILTSDIILSNGGILHIIDQVVWMKQQQQQQQQPYVGELSSIATRAVAAQTRLIPITVLLYLIGLTLFGIPVL</sequence>
<feature type="compositionally biased region" description="Basic and acidic residues" evidence="1">
    <location>
        <begin position="285"/>
        <end position="308"/>
    </location>
</feature>
<dbReference type="SUPFAM" id="SSF82153">
    <property type="entry name" value="FAS1 domain"/>
    <property type="match status" value="1"/>
</dbReference>
<feature type="transmembrane region" description="Helical" evidence="2">
    <location>
        <begin position="451"/>
        <end position="470"/>
    </location>
</feature>
<dbReference type="Pfam" id="PF02469">
    <property type="entry name" value="Fasciclin"/>
    <property type="match status" value="1"/>
</dbReference>
<keyword evidence="2" id="KW-0812">Transmembrane</keyword>
<name>A0AAD5KAU4_9FUNG</name>
<keyword evidence="2" id="KW-1133">Transmembrane helix</keyword>
<dbReference type="EMBL" id="JAIXMP010000002">
    <property type="protein sequence ID" value="KAI9277043.1"/>
    <property type="molecule type" value="Genomic_DNA"/>
</dbReference>
<keyword evidence="2" id="KW-0472">Membrane</keyword>
<feature type="transmembrane region" description="Helical" evidence="2">
    <location>
        <begin position="12"/>
        <end position="30"/>
    </location>
</feature>
<evidence type="ECO:0000313" key="5">
    <source>
        <dbReference type="Proteomes" id="UP001209540"/>
    </source>
</evidence>
<reference evidence="4" key="2">
    <citation type="submission" date="2023-02" db="EMBL/GenBank/DDBJ databases">
        <authorList>
            <consortium name="DOE Joint Genome Institute"/>
            <person name="Mondo S.J."/>
            <person name="Chang Y."/>
            <person name="Wang Y."/>
            <person name="Ahrendt S."/>
            <person name="Andreopoulos W."/>
            <person name="Barry K."/>
            <person name="Beard J."/>
            <person name="Benny G.L."/>
            <person name="Blankenship S."/>
            <person name="Bonito G."/>
            <person name="Cuomo C."/>
            <person name="Desiro A."/>
            <person name="Gervers K.A."/>
            <person name="Hundley H."/>
            <person name="Kuo A."/>
            <person name="LaButti K."/>
            <person name="Lang B.F."/>
            <person name="Lipzen A."/>
            <person name="O'Donnell K."/>
            <person name="Pangilinan J."/>
            <person name="Reynolds N."/>
            <person name="Sandor L."/>
            <person name="Smith M.W."/>
            <person name="Tsang A."/>
            <person name="Grigoriev I.V."/>
            <person name="Stajich J.E."/>
            <person name="Spatafora J.W."/>
        </authorList>
    </citation>
    <scope>NUCLEOTIDE SEQUENCE</scope>
    <source>
        <strain evidence="4">RSA 2281</strain>
    </source>
</reference>
<feature type="domain" description="FAS1" evidence="3">
    <location>
        <begin position="291"/>
        <end position="420"/>
    </location>
</feature>
<dbReference type="InterPro" id="IPR000782">
    <property type="entry name" value="FAS1_domain"/>
</dbReference>
<evidence type="ECO:0000256" key="1">
    <source>
        <dbReference type="SAM" id="MobiDB-lite"/>
    </source>
</evidence>
<protein>
    <recommendedName>
        <fullName evidence="3">FAS1 domain-containing protein</fullName>
    </recommendedName>
</protein>
<feature type="region of interest" description="Disordered" evidence="1">
    <location>
        <begin position="284"/>
        <end position="308"/>
    </location>
</feature>
<dbReference type="Gene3D" id="2.30.180.10">
    <property type="entry name" value="FAS1 domain"/>
    <property type="match status" value="1"/>
</dbReference>
<dbReference type="Proteomes" id="UP001209540">
    <property type="component" value="Unassembled WGS sequence"/>
</dbReference>
<proteinExistence type="predicted"/>
<evidence type="ECO:0000313" key="4">
    <source>
        <dbReference type="EMBL" id="KAI9277043.1"/>
    </source>
</evidence>
<dbReference type="PROSITE" id="PS50213">
    <property type="entry name" value="FAS1"/>
    <property type="match status" value="1"/>
</dbReference>
<organism evidence="4 5">
    <name type="scientific">Phascolomyces articulosus</name>
    <dbReference type="NCBI Taxonomy" id="60185"/>
    <lineage>
        <taxon>Eukaryota</taxon>
        <taxon>Fungi</taxon>
        <taxon>Fungi incertae sedis</taxon>
        <taxon>Mucoromycota</taxon>
        <taxon>Mucoromycotina</taxon>
        <taxon>Mucoromycetes</taxon>
        <taxon>Mucorales</taxon>
        <taxon>Lichtheimiaceae</taxon>
        <taxon>Phascolomyces</taxon>
    </lineage>
</organism>